<dbReference type="EMBL" id="AZHA01000036">
    <property type="protein sequence ID" value="OAA36373.1"/>
    <property type="molecule type" value="Genomic_DNA"/>
</dbReference>
<sequence length="159" mass="18292">MEPNQRRDELTVMAERYVYPGGRHREAEWRRTKLVSMRFPRPAAAILRVQYRTETRARSQTMMCALLGCVLCVRIVPVRRASGDDGELTNVSLFSFRNLPFQRKNVRLAFGASHRIGDARERPGTPDEKLRADAVTHLWTPRSIVRKNRVGALYALWAA</sequence>
<name>A0A166XZN6_9HYPO</name>
<organism evidence="1 2">
    <name type="scientific">Beauveria brongniartii RCEF 3172</name>
    <dbReference type="NCBI Taxonomy" id="1081107"/>
    <lineage>
        <taxon>Eukaryota</taxon>
        <taxon>Fungi</taxon>
        <taxon>Dikarya</taxon>
        <taxon>Ascomycota</taxon>
        <taxon>Pezizomycotina</taxon>
        <taxon>Sordariomycetes</taxon>
        <taxon>Hypocreomycetidae</taxon>
        <taxon>Hypocreales</taxon>
        <taxon>Cordycipitaceae</taxon>
        <taxon>Beauveria</taxon>
        <taxon>Beauveria brongniartii</taxon>
    </lineage>
</organism>
<comment type="caution">
    <text evidence="1">The sequence shown here is derived from an EMBL/GenBank/DDBJ whole genome shotgun (WGS) entry which is preliminary data.</text>
</comment>
<keyword evidence="2" id="KW-1185">Reference proteome</keyword>
<proteinExistence type="predicted"/>
<accession>A0A166XZN6</accession>
<evidence type="ECO:0000313" key="2">
    <source>
        <dbReference type="Proteomes" id="UP000076863"/>
    </source>
</evidence>
<gene>
    <name evidence="1" type="ORF">BBO_08250</name>
</gene>
<evidence type="ECO:0000313" key="1">
    <source>
        <dbReference type="EMBL" id="OAA36373.1"/>
    </source>
</evidence>
<dbReference type="Proteomes" id="UP000076863">
    <property type="component" value="Unassembled WGS sequence"/>
</dbReference>
<dbReference type="AlphaFoldDB" id="A0A166XZN6"/>
<protein>
    <submittedName>
        <fullName evidence="1">Uncharacterized protein</fullName>
    </submittedName>
</protein>
<reference evidence="1 2" key="1">
    <citation type="journal article" date="2016" name="Genome Biol. Evol.">
        <title>Divergent and convergent evolution of fungal pathogenicity.</title>
        <authorList>
            <person name="Shang Y."/>
            <person name="Xiao G."/>
            <person name="Zheng P."/>
            <person name="Cen K."/>
            <person name="Zhan S."/>
            <person name="Wang C."/>
        </authorList>
    </citation>
    <scope>NUCLEOTIDE SEQUENCE [LARGE SCALE GENOMIC DNA]</scope>
    <source>
        <strain evidence="1 2">RCEF 3172</strain>
    </source>
</reference>